<proteinExistence type="predicted"/>
<dbReference type="EMBL" id="QKUF01000044">
    <property type="protein sequence ID" value="PZW19667.1"/>
    <property type="molecule type" value="Genomic_DNA"/>
</dbReference>
<reference evidence="1 2" key="1">
    <citation type="submission" date="2018-06" db="EMBL/GenBank/DDBJ databases">
        <title>Genomic Encyclopedia of Archaeal and Bacterial Type Strains, Phase II (KMG-II): from individual species to whole genera.</title>
        <authorList>
            <person name="Goeker M."/>
        </authorList>
    </citation>
    <scope>NUCLEOTIDE SEQUENCE [LARGE SCALE GENOMIC DNA]</scope>
    <source>
        <strain evidence="1 2">ATCC BAA-1881</strain>
    </source>
</reference>
<accession>A0A326TS16</accession>
<dbReference type="AlphaFoldDB" id="A0A326TS16"/>
<dbReference type="InterPro" id="IPR011604">
    <property type="entry name" value="PDDEXK-like_dom_sf"/>
</dbReference>
<keyword evidence="2" id="KW-1185">Reference proteome</keyword>
<dbReference type="RefSeq" id="WP_137686216.1">
    <property type="nucleotide sequence ID" value="NZ_BIFX01000001.1"/>
</dbReference>
<dbReference type="Gene3D" id="3.90.320.10">
    <property type="match status" value="1"/>
</dbReference>
<dbReference type="OrthoDB" id="9996622at2"/>
<gene>
    <name evidence="1" type="ORF">EI42_05976</name>
</gene>
<comment type="caution">
    <text evidence="1">The sequence shown here is derived from an EMBL/GenBank/DDBJ whole genome shotgun (WGS) entry which is preliminary data.</text>
</comment>
<dbReference type="Proteomes" id="UP000248806">
    <property type="component" value="Unassembled WGS sequence"/>
</dbReference>
<name>A0A326TS16_THEHA</name>
<evidence type="ECO:0000313" key="1">
    <source>
        <dbReference type="EMBL" id="PZW19667.1"/>
    </source>
</evidence>
<evidence type="ECO:0000313" key="2">
    <source>
        <dbReference type="Proteomes" id="UP000248806"/>
    </source>
</evidence>
<protein>
    <recommendedName>
        <fullName evidence="3">PD-(D/E)XK nuclease superfamily protein</fullName>
    </recommendedName>
</protein>
<evidence type="ECO:0008006" key="3">
    <source>
        <dbReference type="Google" id="ProtNLM"/>
    </source>
</evidence>
<organism evidence="1 2">
    <name type="scientific">Thermosporothrix hazakensis</name>
    <dbReference type="NCBI Taxonomy" id="644383"/>
    <lineage>
        <taxon>Bacteria</taxon>
        <taxon>Bacillati</taxon>
        <taxon>Chloroflexota</taxon>
        <taxon>Ktedonobacteria</taxon>
        <taxon>Ktedonobacterales</taxon>
        <taxon>Thermosporotrichaceae</taxon>
        <taxon>Thermosporothrix</taxon>
    </lineage>
</organism>
<sequence length="260" mass="30507">MNITSNTTRVKEAVFHSMFTRMFVRWGANNPLRTKLHASSLIVSASEWCEREHVLLDAYPEDAEPTEQYSSAHLNAIFVHGWSLHEKWQNLFKRYGRVVYRGFEPCLDLTHYHEQYDLRYSPDAIIEDHQGKWYPVEIKGINHDEYQAACALPLEQAVLHSETVKKARVQVILYMHLLNLQEGLILAEDKNTQQFRVWWLQYDQSLIQEYLDRLSSLADAKKSLATFGTLPERKCGEFDSPRAKRCPMRTLCFSNRRLEQ</sequence>